<dbReference type="InterPro" id="IPR015421">
    <property type="entry name" value="PyrdxlP-dep_Trfase_major"/>
</dbReference>
<evidence type="ECO:0000256" key="5">
    <source>
        <dbReference type="ARBA" id="ARBA00037974"/>
    </source>
</evidence>
<keyword evidence="7" id="KW-0032">Aminotransferase</keyword>
<dbReference type="Proteomes" id="UP000064967">
    <property type="component" value="Chromosome"/>
</dbReference>
<keyword evidence="3" id="KW-0663">Pyridoxal phosphate</keyword>
<dbReference type="RefSeq" id="WP_205633819.1">
    <property type="nucleotide sequence ID" value="NZ_CP012333.1"/>
</dbReference>
<gene>
    <name evidence="7" type="ORF">AKJ09_06067</name>
</gene>
<dbReference type="InterPro" id="IPR015424">
    <property type="entry name" value="PyrdxlP-dep_Trfase"/>
</dbReference>
<evidence type="ECO:0000313" key="7">
    <source>
        <dbReference type="EMBL" id="AKU99403.1"/>
    </source>
</evidence>
<proteinExistence type="inferred from homology"/>
<keyword evidence="4" id="KW-0456">Lyase</keyword>
<keyword evidence="8" id="KW-1185">Reference proteome</keyword>
<keyword evidence="7" id="KW-0808">Transferase</keyword>
<dbReference type="GO" id="GO:0030170">
    <property type="term" value="F:pyridoxal phosphate binding"/>
    <property type="evidence" value="ECO:0007669"/>
    <property type="project" value="InterPro"/>
</dbReference>
<evidence type="ECO:0000256" key="2">
    <source>
        <dbReference type="ARBA" id="ARBA00012224"/>
    </source>
</evidence>
<dbReference type="GO" id="GO:0008483">
    <property type="term" value="F:transaminase activity"/>
    <property type="evidence" value="ECO:0007669"/>
    <property type="project" value="UniProtKB-KW"/>
</dbReference>
<protein>
    <recommendedName>
        <fullName evidence="2">cysteine-S-conjugate beta-lyase</fullName>
        <ecNumber evidence="2">4.4.1.13</ecNumber>
    </recommendedName>
</protein>
<dbReference type="InterPro" id="IPR051798">
    <property type="entry name" value="Class-II_PLP-Dep_Aminotrans"/>
</dbReference>
<dbReference type="PANTHER" id="PTHR43525:SF2">
    <property type="entry name" value="CYSTATHIONINE BETA-LYASE-RELATED"/>
    <property type="match status" value="1"/>
</dbReference>
<evidence type="ECO:0000256" key="4">
    <source>
        <dbReference type="ARBA" id="ARBA00023239"/>
    </source>
</evidence>
<dbReference type="EC" id="4.4.1.13" evidence="2"/>
<dbReference type="STRING" id="1391654.AKJ09_06067"/>
<sequence>MGEHPFDRVTEAELRKRQSAKWRAFPDDVLPAWVAEMDYPIAEPVKRVLRDALDVEDAGYADPRGLGEAFSGFALRTWTWAVAPSDVRVAPDVVTALGELLHVVTAPGDGIVIDPPVYAPFAATIRRLHRKVVETPMARTESGGFTLDLDAIERAYAAGAKAHVLCSPHNPTGVVHARETLARVAEMAAHHGVLVLSDEIHAPMTYAETTHVPFPTVSAEAARQSIVLTSASKTWNLAGLKAAMMVACDDAPRALLERLPPDLPYHAGHLGVLGGRAALEHGGEWLTTTMQILDRNRHLLSQLLSEHLPNARYELPRASYLAWIDCGKLGLGLDPARVFLERGLVALSGGLAFGTNGEGFARLNLATSRTLLEEAVRRMAIATK</sequence>
<dbReference type="InterPro" id="IPR004839">
    <property type="entry name" value="Aminotransferase_I/II_large"/>
</dbReference>
<name>A0A0K1Q0U2_9BACT</name>
<organism evidence="7 8">
    <name type="scientific">Labilithrix luteola</name>
    <dbReference type="NCBI Taxonomy" id="1391654"/>
    <lineage>
        <taxon>Bacteria</taxon>
        <taxon>Pseudomonadati</taxon>
        <taxon>Myxococcota</taxon>
        <taxon>Polyangia</taxon>
        <taxon>Polyangiales</taxon>
        <taxon>Labilitrichaceae</taxon>
        <taxon>Labilithrix</taxon>
    </lineage>
</organism>
<comment type="cofactor">
    <cofactor evidence="1">
        <name>pyridoxal 5'-phosphate</name>
        <dbReference type="ChEBI" id="CHEBI:597326"/>
    </cofactor>
</comment>
<dbReference type="KEGG" id="llu:AKJ09_06067"/>
<comment type="similarity">
    <text evidence="5">Belongs to the class-II pyridoxal-phosphate-dependent aminotransferase family. MalY/PatB cystathionine beta-lyase subfamily.</text>
</comment>
<feature type="domain" description="Aminotransferase class I/classII large" evidence="6">
    <location>
        <begin position="86"/>
        <end position="378"/>
    </location>
</feature>
<reference evidence="7 8" key="1">
    <citation type="submission" date="2015-08" db="EMBL/GenBank/DDBJ databases">
        <authorList>
            <person name="Babu N.S."/>
            <person name="Beckwith C.J."/>
            <person name="Beseler K.G."/>
            <person name="Brison A."/>
            <person name="Carone J.V."/>
            <person name="Caskin T.P."/>
            <person name="Diamond M."/>
            <person name="Durham M.E."/>
            <person name="Foxe J.M."/>
            <person name="Go M."/>
            <person name="Henderson B.A."/>
            <person name="Jones I.B."/>
            <person name="McGettigan J.A."/>
            <person name="Micheletti S.J."/>
            <person name="Nasrallah M.E."/>
            <person name="Ortiz D."/>
            <person name="Piller C.R."/>
            <person name="Privatt S.R."/>
            <person name="Schneider S.L."/>
            <person name="Sharp S."/>
            <person name="Smith T.C."/>
            <person name="Stanton J.D."/>
            <person name="Ullery H.E."/>
            <person name="Wilson R.J."/>
            <person name="Serrano M.G."/>
            <person name="Buck G."/>
            <person name="Lee V."/>
            <person name="Wang Y."/>
            <person name="Carvalho R."/>
            <person name="Voegtly L."/>
            <person name="Shi R."/>
            <person name="Duckworth R."/>
            <person name="Johnson A."/>
            <person name="Loviza R."/>
            <person name="Walstead R."/>
            <person name="Shah Z."/>
            <person name="Kiflezghi M."/>
            <person name="Wade K."/>
            <person name="Ball S.L."/>
            <person name="Bradley K.W."/>
            <person name="Asai D.J."/>
            <person name="Bowman C.A."/>
            <person name="Russell D.A."/>
            <person name="Pope W.H."/>
            <person name="Jacobs-Sera D."/>
            <person name="Hendrix R.W."/>
            <person name="Hatfull G.F."/>
        </authorList>
    </citation>
    <scope>NUCLEOTIDE SEQUENCE [LARGE SCALE GENOMIC DNA]</scope>
    <source>
        <strain evidence="7 8">DSM 27648</strain>
    </source>
</reference>
<dbReference type="PATRIC" id="fig|1391654.3.peg.6155"/>
<dbReference type="CDD" id="cd00609">
    <property type="entry name" value="AAT_like"/>
    <property type="match status" value="1"/>
</dbReference>
<evidence type="ECO:0000256" key="1">
    <source>
        <dbReference type="ARBA" id="ARBA00001933"/>
    </source>
</evidence>
<evidence type="ECO:0000256" key="3">
    <source>
        <dbReference type="ARBA" id="ARBA00022898"/>
    </source>
</evidence>
<dbReference type="SUPFAM" id="SSF53383">
    <property type="entry name" value="PLP-dependent transferases"/>
    <property type="match status" value="1"/>
</dbReference>
<evidence type="ECO:0000313" key="8">
    <source>
        <dbReference type="Proteomes" id="UP000064967"/>
    </source>
</evidence>
<dbReference type="Pfam" id="PF00155">
    <property type="entry name" value="Aminotran_1_2"/>
    <property type="match status" value="1"/>
</dbReference>
<accession>A0A0K1Q0U2</accession>
<dbReference type="Gene3D" id="3.90.1150.10">
    <property type="entry name" value="Aspartate Aminotransferase, domain 1"/>
    <property type="match status" value="1"/>
</dbReference>
<evidence type="ECO:0000259" key="6">
    <source>
        <dbReference type="Pfam" id="PF00155"/>
    </source>
</evidence>
<dbReference type="GO" id="GO:0047804">
    <property type="term" value="F:cysteine-S-conjugate beta-lyase activity"/>
    <property type="evidence" value="ECO:0007669"/>
    <property type="project" value="UniProtKB-EC"/>
</dbReference>
<dbReference type="AlphaFoldDB" id="A0A0K1Q0U2"/>
<dbReference type="PANTHER" id="PTHR43525">
    <property type="entry name" value="PROTEIN MALY"/>
    <property type="match status" value="1"/>
</dbReference>
<dbReference type="EMBL" id="CP012333">
    <property type="protein sequence ID" value="AKU99403.1"/>
    <property type="molecule type" value="Genomic_DNA"/>
</dbReference>
<dbReference type="InterPro" id="IPR015422">
    <property type="entry name" value="PyrdxlP-dep_Trfase_small"/>
</dbReference>
<dbReference type="Gene3D" id="3.40.640.10">
    <property type="entry name" value="Type I PLP-dependent aspartate aminotransferase-like (Major domain)"/>
    <property type="match status" value="1"/>
</dbReference>